<dbReference type="RefSeq" id="WP_089708272.1">
    <property type="nucleotide sequence ID" value="NZ_FNII01000024.1"/>
</dbReference>
<keyword evidence="2" id="KW-1185">Reference proteome</keyword>
<sequence length="79" mass="8943">MLTASDLPLITFIDIETSGLEPWVKVGDVSDKFVVTLEAGFYLCLKDEWNKLKFGSFCLGFKKVFNAIVECLGYYFGFL</sequence>
<evidence type="ECO:0000313" key="1">
    <source>
        <dbReference type="EMBL" id="SDO38988.1"/>
    </source>
</evidence>
<proteinExistence type="predicted"/>
<dbReference type="EMBL" id="FNII01000024">
    <property type="protein sequence ID" value="SDO38988.1"/>
    <property type="molecule type" value="Genomic_DNA"/>
</dbReference>
<protein>
    <submittedName>
        <fullName evidence="1">Uncharacterized protein</fullName>
    </submittedName>
</protein>
<accession>A0A1H0J5G1</accession>
<gene>
    <name evidence="1" type="ORF">SAMN04487951_12410</name>
</gene>
<dbReference type="Proteomes" id="UP000199677">
    <property type="component" value="Unassembled WGS sequence"/>
</dbReference>
<evidence type="ECO:0000313" key="2">
    <source>
        <dbReference type="Proteomes" id="UP000199677"/>
    </source>
</evidence>
<reference evidence="2" key="1">
    <citation type="submission" date="2016-10" db="EMBL/GenBank/DDBJ databases">
        <authorList>
            <person name="Varghese N."/>
            <person name="Submissions S."/>
        </authorList>
    </citation>
    <scope>NUCLEOTIDE SEQUENCE [LARGE SCALE GENOMIC DNA]</scope>
    <source>
        <strain evidence="2">CGMCC 1.6494</strain>
    </source>
</reference>
<dbReference type="AlphaFoldDB" id="A0A1H0J5G1"/>
<name>A0A1H0J5G1_9GAMM</name>
<organism evidence="1 2">
    <name type="scientific">Vreelandella arcis</name>
    <dbReference type="NCBI Taxonomy" id="416873"/>
    <lineage>
        <taxon>Bacteria</taxon>
        <taxon>Pseudomonadati</taxon>
        <taxon>Pseudomonadota</taxon>
        <taxon>Gammaproteobacteria</taxon>
        <taxon>Oceanospirillales</taxon>
        <taxon>Halomonadaceae</taxon>
        <taxon>Vreelandella</taxon>
    </lineage>
</organism>